<gene>
    <name evidence="1" type="ORF">MUCCIDRAFT_79531</name>
</gene>
<sequence length="328" mass="37505">MSSQTCLCKAWSGPAIREILGRRIHINSESKAIKLYRYFVANPSQSKYIKHVHFTLNNAALPLVITELLPVLINPNIRKLTGTVKSDMFFNTLFAIVDNAQLTNLQTLPVYSGRNSGVCYERILRLKSTTISLKVPLINFTAGSLWNFVRQFHQFPKLTKLEINGYVRNLLELETVLKGCAHLVKLTIHDFEFKELPANGMQIRDLNRWLYGNSITKVTSLKTLKVQSTCRPEFVEYLLYKYPNIGLFTFEGNLWHPNGSIAICNGNLDRILNATARVPCKKDMTLILPSQTRMRDALHFSIGRLENITYDLKENQGKDQLVMKIQDN</sequence>
<reference evidence="1 2" key="1">
    <citation type="submission" date="2015-06" db="EMBL/GenBank/DDBJ databases">
        <title>Expansion of signal transduction pathways in fungi by whole-genome duplication.</title>
        <authorList>
            <consortium name="DOE Joint Genome Institute"/>
            <person name="Corrochano L.M."/>
            <person name="Kuo A."/>
            <person name="Marcet-Houben M."/>
            <person name="Polaino S."/>
            <person name="Salamov A."/>
            <person name="Villalobos J.M."/>
            <person name="Alvarez M.I."/>
            <person name="Avalos J."/>
            <person name="Benito E.P."/>
            <person name="Benoit I."/>
            <person name="Burger G."/>
            <person name="Camino L.P."/>
            <person name="Canovas D."/>
            <person name="Cerda-Olmedo E."/>
            <person name="Cheng J.-F."/>
            <person name="Dominguez A."/>
            <person name="Elias M."/>
            <person name="Eslava A.P."/>
            <person name="Glaser F."/>
            <person name="Grimwood J."/>
            <person name="Gutierrez G."/>
            <person name="Heitman J."/>
            <person name="Henrissat B."/>
            <person name="Iturriaga E.A."/>
            <person name="Lang B.F."/>
            <person name="Lavin J.L."/>
            <person name="Lee S."/>
            <person name="Li W."/>
            <person name="Lindquist E."/>
            <person name="Lopez-Garcia S."/>
            <person name="Luque E.M."/>
            <person name="Marcos A.T."/>
            <person name="Martin J."/>
            <person name="Mccluskey K."/>
            <person name="Medina H.R."/>
            <person name="Miralles-Duran A."/>
            <person name="Miyazaki A."/>
            <person name="Munoz-Torres E."/>
            <person name="Oguiza J.A."/>
            <person name="Ohm R."/>
            <person name="Olmedo M."/>
            <person name="Orejas M."/>
            <person name="Ortiz-Castellanos L."/>
            <person name="Pisabarro A.G."/>
            <person name="Rodriguez-Romero J."/>
            <person name="Ruiz-Herrera J."/>
            <person name="Ruiz-Vazquez R."/>
            <person name="Sanz C."/>
            <person name="Schackwitz W."/>
            <person name="Schmutz J."/>
            <person name="Shahriari M."/>
            <person name="Shelest E."/>
            <person name="Silva-Franco F."/>
            <person name="Soanes D."/>
            <person name="Syed K."/>
            <person name="Tagua V.G."/>
            <person name="Talbot N.J."/>
            <person name="Thon M."/>
            <person name="De Vries R.P."/>
            <person name="Wiebenga A."/>
            <person name="Yadav J.S."/>
            <person name="Braun E.L."/>
            <person name="Baker S."/>
            <person name="Garre V."/>
            <person name="Horwitz B."/>
            <person name="Torres-Martinez S."/>
            <person name="Idnurm A."/>
            <person name="Herrera-Estrella A."/>
            <person name="Gabaldon T."/>
            <person name="Grigoriev I.V."/>
        </authorList>
    </citation>
    <scope>NUCLEOTIDE SEQUENCE [LARGE SCALE GENOMIC DNA]</scope>
    <source>
        <strain evidence="1 2">CBS 277.49</strain>
    </source>
</reference>
<comment type="caution">
    <text evidence="1">The sequence shown here is derived from an EMBL/GenBank/DDBJ whole genome shotgun (WGS) entry which is preliminary data.</text>
</comment>
<evidence type="ECO:0000313" key="1">
    <source>
        <dbReference type="EMBL" id="OAD04421.1"/>
    </source>
</evidence>
<keyword evidence="2" id="KW-1185">Reference proteome</keyword>
<dbReference type="SUPFAM" id="SSF52047">
    <property type="entry name" value="RNI-like"/>
    <property type="match status" value="1"/>
</dbReference>
<dbReference type="EMBL" id="AMYB01000003">
    <property type="protein sequence ID" value="OAD04421.1"/>
    <property type="molecule type" value="Genomic_DNA"/>
</dbReference>
<dbReference type="AlphaFoldDB" id="A0A168M5N4"/>
<dbReference type="OrthoDB" id="2220528at2759"/>
<organism evidence="1 2">
    <name type="scientific">Mucor lusitanicus CBS 277.49</name>
    <dbReference type="NCBI Taxonomy" id="747725"/>
    <lineage>
        <taxon>Eukaryota</taxon>
        <taxon>Fungi</taxon>
        <taxon>Fungi incertae sedis</taxon>
        <taxon>Mucoromycota</taxon>
        <taxon>Mucoromycotina</taxon>
        <taxon>Mucoromycetes</taxon>
        <taxon>Mucorales</taxon>
        <taxon>Mucorineae</taxon>
        <taxon>Mucoraceae</taxon>
        <taxon>Mucor</taxon>
    </lineage>
</organism>
<dbReference type="Proteomes" id="UP000077051">
    <property type="component" value="Unassembled WGS sequence"/>
</dbReference>
<name>A0A168M5N4_MUCCL</name>
<evidence type="ECO:0000313" key="2">
    <source>
        <dbReference type="Proteomes" id="UP000077051"/>
    </source>
</evidence>
<dbReference type="VEuPathDB" id="FungiDB:MUCCIDRAFT_79531"/>
<protein>
    <recommendedName>
        <fullName evidence="3">F-box domain-containing protein</fullName>
    </recommendedName>
</protein>
<accession>A0A168M5N4</accession>
<evidence type="ECO:0008006" key="3">
    <source>
        <dbReference type="Google" id="ProtNLM"/>
    </source>
</evidence>
<proteinExistence type="predicted"/>